<dbReference type="Gene3D" id="3.40.190.10">
    <property type="entry name" value="Periplasmic binding protein-like II"/>
    <property type="match status" value="2"/>
</dbReference>
<evidence type="ECO:0000256" key="2">
    <source>
        <dbReference type="ARBA" id="ARBA00010742"/>
    </source>
</evidence>
<dbReference type="SMART" id="SM00062">
    <property type="entry name" value="PBPb"/>
    <property type="match status" value="1"/>
</dbReference>
<dbReference type="PANTHER" id="PTHR30024">
    <property type="entry name" value="ALIPHATIC SULFONATES-BINDING PROTEIN-RELATED"/>
    <property type="match status" value="1"/>
</dbReference>
<feature type="compositionally biased region" description="Acidic residues" evidence="4">
    <location>
        <begin position="32"/>
        <end position="44"/>
    </location>
</feature>
<gene>
    <name evidence="6" type="ORF">S03H2_11208</name>
</gene>
<evidence type="ECO:0000259" key="5">
    <source>
        <dbReference type="SMART" id="SM00062"/>
    </source>
</evidence>
<dbReference type="GO" id="GO:0042597">
    <property type="term" value="C:periplasmic space"/>
    <property type="evidence" value="ECO:0007669"/>
    <property type="project" value="UniProtKB-SubCell"/>
</dbReference>
<comment type="subcellular location">
    <subcellularLocation>
        <location evidence="1">Periplasm</location>
    </subcellularLocation>
</comment>
<reference evidence="6" key="1">
    <citation type="journal article" date="2014" name="Front. Microbiol.">
        <title>High frequency of phylogenetically diverse reductive dehalogenase-homologous genes in deep subseafloor sedimentary metagenomes.</title>
        <authorList>
            <person name="Kawai M."/>
            <person name="Futagami T."/>
            <person name="Toyoda A."/>
            <person name="Takaki Y."/>
            <person name="Nishi S."/>
            <person name="Hori S."/>
            <person name="Arai W."/>
            <person name="Tsubouchi T."/>
            <person name="Morono Y."/>
            <person name="Uchiyama I."/>
            <person name="Ito T."/>
            <person name="Fujiyama A."/>
            <person name="Inagaki F."/>
            <person name="Takami H."/>
        </authorList>
    </citation>
    <scope>NUCLEOTIDE SEQUENCE</scope>
    <source>
        <strain evidence="6">Expedition CK06-06</strain>
    </source>
</reference>
<feature type="domain" description="Solute-binding protein family 3/N-terminal" evidence="5">
    <location>
        <begin position="48"/>
        <end position="263"/>
    </location>
</feature>
<sequence length="330" mass="35817">IIIATVSLSLASCDSSDPGENEPQPTGVMNESDTEQSDDAVTNDEPVEIRIAVLPILDYLPMYVADDKGFFEEENLIVEFIPVPSASQRDQIIQAGQADGMVNELLSILFYNRDGQEIVVVRNARVATPAYPQFRVLASADSGISAAEGLKGQEIGISEATIIEYSTDRLLEAEGFASEDINTIAVPGIPDRMALLNSGELTAANLPDPLSSLAIQGGAVVIVDDSKHPEYGHSAISFDKDFVEQHPESVRGFLRALEEINNDKAQFSNLLSERQLVPEPLLGSYTIPDFPAASVPPESQWLDILEWAQSKGYIDEALDYSDSVDDSFLP</sequence>
<evidence type="ECO:0000313" key="6">
    <source>
        <dbReference type="EMBL" id="GAH40547.1"/>
    </source>
</evidence>
<evidence type="ECO:0000256" key="4">
    <source>
        <dbReference type="SAM" id="MobiDB-lite"/>
    </source>
</evidence>
<comment type="similarity">
    <text evidence="2">Belongs to the bacterial solute-binding protein SsuA/TauA family.</text>
</comment>
<protein>
    <recommendedName>
        <fullName evidence="5">Solute-binding protein family 3/N-terminal domain-containing protein</fullName>
    </recommendedName>
</protein>
<proteinExistence type="inferred from homology"/>
<organism evidence="6">
    <name type="scientific">marine sediment metagenome</name>
    <dbReference type="NCBI Taxonomy" id="412755"/>
    <lineage>
        <taxon>unclassified sequences</taxon>
        <taxon>metagenomes</taxon>
        <taxon>ecological metagenomes</taxon>
    </lineage>
</organism>
<evidence type="ECO:0000256" key="3">
    <source>
        <dbReference type="ARBA" id="ARBA00022729"/>
    </source>
</evidence>
<dbReference type="SUPFAM" id="SSF53850">
    <property type="entry name" value="Periplasmic binding protein-like II"/>
    <property type="match status" value="1"/>
</dbReference>
<evidence type="ECO:0000256" key="1">
    <source>
        <dbReference type="ARBA" id="ARBA00004418"/>
    </source>
</evidence>
<feature type="region of interest" description="Disordered" evidence="4">
    <location>
        <begin position="12"/>
        <end position="44"/>
    </location>
</feature>
<dbReference type="InterPro" id="IPR001638">
    <property type="entry name" value="Solute-binding_3/MltF_N"/>
</dbReference>
<accession>X1F6K6</accession>
<feature type="non-terminal residue" evidence="6">
    <location>
        <position position="1"/>
    </location>
</feature>
<dbReference type="EMBL" id="BARU01005730">
    <property type="protein sequence ID" value="GAH40547.1"/>
    <property type="molecule type" value="Genomic_DNA"/>
</dbReference>
<dbReference type="Pfam" id="PF09084">
    <property type="entry name" value="NMT1"/>
    <property type="match status" value="1"/>
</dbReference>
<dbReference type="PANTHER" id="PTHR30024:SF47">
    <property type="entry name" value="TAURINE-BINDING PERIPLASMIC PROTEIN"/>
    <property type="match status" value="1"/>
</dbReference>
<dbReference type="InterPro" id="IPR015168">
    <property type="entry name" value="SsuA/THI5"/>
</dbReference>
<dbReference type="AlphaFoldDB" id="X1F6K6"/>
<name>X1F6K6_9ZZZZ</name>
<comment type="caution">
    <text evidence="6">The sequence shown here is derived from an EMBL/GenBank/DDBJ whole genome shotgun (WGS) entry which is preliminary data.</text>
</comment>
<keyword evidence="3" id="KW-0732">Signal</keyword>